<keyword evidence="1" id="KW-0812">Transmembrane</keyword>
<protein>
    <submittedName>
        <fullName evidence="2">Uncharacterized protein</fullName>
    </submittedName>
</protein>
<keyword evidence="3" id="KW-1185">Reference proteome</keyword>
<gene>
    <name evidence="2" type="ORF">BDK51DRAFT_34986</name>
</gene>
<keyword evidence="1" id="KW-1133">Transmembrane helix</keyword>
<proteinExistence type="predicted"/>
<accession>A0A4P9W117</accession>
<evidence type="ECO:0000256" key="1">
    <source>
        <dbReference type="SAM" id="Phobius"/>
    </source>
</evidence>
<feature type="transmembrane region" description="Helical" evidence="1">
    <location>
        <begin position="54"/>
        <end position="79"/>
    </location>
</feature>
<evidence type="ECO:0000313" key="3">
    <source>
        <dbReference type="Proteomes" id="UP000269721"/>
    </source>
</evidence>
<name>A0A4P9W117_9FUNG</name>
<dbReference type="AlphaFoldDB" id="A0A4P9W117"/>
<organism evidence="2 3">
    <name type="scientific">Blyttiomyces helicus</name>
    <dbReference type="NCBI Taxonomy" id="388810"/>
    <lineage>
        <taxon>Eukaryota</taxon>
        <taxon>Fungi</taxon>
        <taxon>Fungi incertae sedis</taxon>
        <taxon>Chytridiomycota</taxon>
        <taxon>Chytridiomycota incertae sedis</taxon>
        <taxon>Chytridiomycetes</taxon>
        <taxon>Chytridiomycetes incertae sedis</taxon>
        <taxon>Blyttiomyces</taxon>
    </lineage>
</organism>
<sequence>MVLTVQLILLVLRRTLFPWGRFLEGLQVDPEGCDWLNRKGRQQVQSRNNAGRELGVVLLMMIPLVLVSPLFNLFAHLIFGAKRPESQPEKAKSMTPFNSTQIRPIRYPKKCKCGEARSARSSIFLTVESKVSKLFLTVESKVSKLTNFFNMAWNDGK</sequence>
<dbReference type="EMBL" id="KZ999485">
    <property type="protein sequence ID" value="RKO85025.1"/>
    <property type="molecule type" value="Genomic_DNA"/>
</dbReference>
<evidence type="ECO:0000313" key="2">
    <source>
        <dbReference type="EMBL" id="RKO85025.1"/>
    </source>
</evidence>
<keyword evidence="1" id="KW-0472">Membrane</keyword>
<reference evidence="3" key="1">
    <citation type="journal article" date="2018" name="Nat. Microbiol.">
        <title>Leveraging single-cell genomics to expand the fungal tree of life.</title>
        <authorList>
            <person name="Ahrendt S.R."/>
            <person name="Quandt C.A."/>
            <person name="Ciobanu D."/>
            <person name="Clum A."/>
            <person name="Salamov A."/>
            <person name="Andreopoulos B."/>
            <person name="Cheng J.F."/>
            <person name="Woyke T."/>
            <person name="Pelin A."/>
            <person name="Henrissat B."/>
            <person name="Reynolds N.K."/>
            <person name="Benny G.L."/>
            <person name="Smith M.E."/>
            <person name="James T.Y."/>
            <person name="Grigoriev I.V."/>
        </authorList>
    </citation>
    <scope>NUCLEOTIDE SEQUENCE [LARGE SCALE GENOMIC DNA]</scope>
</reference>
<dbReference type="Proteomes" id="UP000269721">
    <property type="component" value="Unassembled WGS sequence"/>
</dbReference>